<dbReference type="InterPro" id="IPR001610">
    <property type="entry name" value="PAC"/>
</dbReference>
<dbReference type="CDD" id="cd00130">
    <property type="entry name" value="PAS"/>
    <property type="match status" value="3"/>
</dbReference>
<dbReference type="Gene3D" id="3.30.450.20">
    <property type="entry name" value="PAS domain"/>
    <property type="match status" value="3"/>
</dbReference>
<dbReference type="Pfam" id="PF01590">
    <property type="entry name" value="GAF"/>
    <property type="match status" value="1"/>
</dbReference>
<dbReference type="Gene3D" id="1.10.287.130">
    <property type="match status" value="1"/>
</dbReference>
<keyword evidence="7" id="KW-0902">Two-component regulatory system</keyword>
<dbReference type="CDD" id="cd00082">
    <property type="entry name" value="HisKA"/>
    <property type="match status" value="1"/>
</dbReference>
<dbReference type="SMART" id="SM00387">
    <property type="entry name" value="HATPase_c"/>
    <property type="match status" value="1"/>
</dbReference>
<dbReference type="InterPro" id="IPR005467">
    <property type="entry name" value="His_kinase_dom"/>
</dbReference>
<dbReference type="GO" id="GO:0005886">
    <property type="term" value="C:plasma membrane"/>
    <property type="evidence" value="ECO:0007669"/>
    <property type="project" value="UniProtKB-SubCell"/>
</dbReference>
<dbReference type="EC" id="2.7.13.3" evidence="3"/>
<dbReference type="GO" id="GO:0009927">
    <property type="term" value="F:histidine phosphotransfer kinase activity"/>
    <property type="evidence" value="ECO:0007669"/>
    <property type="project" value="TreeGrafter"/>
</dbReference>
<evidence type="ECO:0000259" key="8">
    <source>
        <dbReference type="PROSITE" id="PS50109"/>
    </source>
</evidence>
<organism evidence="11 12">
    <name type="scientific">Actinoplanes awajinensis subsp. mycoplanecinus</name>
    <dbReference type="NCBI Taxonomy" id="135947"/>
    <lineage>
        <taxon>Bacteria</taxon>
        <taxon>Bacillati</taxon>
        <taxon>Actinomycetota</taxon>
        <taxon>Actinomycetes</taxon>
        <taxon>Micromonosporales</taxon>
        <taxon>Micromonosporaceae</taxon>
        <taxon>Actinoplanes</taxon>
    </lineage>
</organism>
<dbReference type="NCBIfam" id="TIGR00229">
    <property type="entry name" value="sensory_box"/>
    <property type="match status" value="3"/>
</dbReference>
<dbReference type="Pfam" id="PF00989">
    <property type="entry name" value="PAS"/>
    <property type="match status" value="1"/>
</dbReference>
<evidence type="ECO:0000313" key="12">
    <source>
        <dbReference type="Proteomes" id="UP000053244"/>
    </source>
</evidence>
<feature type="domain" description="PAC" evidence="10">
    <location>
        <begin position="372"/>
        <end position="424"/>
    </location>
</feature>
<dbReference type="Pfam" id="PF08448">
    <property type="entry name" value="PAS_4"/>
    <property type="match status" value="1"/>
</dbReference>
<dbReference type="EMBL" id="LLZH01000328">
    <property type="protein sequence ID" value="KUL23779.1"/>
    <property type="molecule type" value="Genomic_DNA"/>
</dbReference>
<feature type="domain" description="PAC" evidence="10">
    <location>
        <begin position="499"/>
        <end position="551"/>
    </location>
</feature>
<comment type="subcellular location">
    <subcellularLocation>
        <location evidence="2">Cell membrane</location>
    </subcellularLocation>
</comment>
<dbReference type="PANTHER" id="PTHR43047:SF72">
    <property type="entry name" value="OSMOSENSING HISTIDINE PROTEIN KINASE SLN1"/>
    <property type="match status" value="1"/>
</dbReference>
<evidence type="ECO:0000259" key="10">
    <source>
        <dbReference type="PROSITE" id="PS50113"/>
    </source>
</evidence>
<keyword evidence="12" id="KW-1185">Reference proteome</keyword>
<dbReference type="Gene3D" id="3.30.450.40">
    <property type="match status" value="1"/>
</dbReference>
<dbReference type="Gene3D" id="3.30.565.10">
    <property type="entry name" value="Histidine kinase-like ATPase, C-terminal domain"/>
    <property type="match status" value="1"/>
</dbReference>
<keyword evidence="6 11" id="KW-0418">Kinase</keyword>
<keyword evidence="5" id="KW-0808">Transferase</keyword>
<dbReference type="SUPFAM" id="SSF55874">
    <property type="entry name" value="ATPase domain of HSP90 chaperone/DNA topoisomerase II/histidine kinase"/>
    <property type="match status" value="1"/>
</dbReference>
<dbReference type="InterPro" id="IPR013767">
    <property type="entry name" value="PAS_fold"/>
</dbReference>
<dbReference type="InterPro" id="IPR003018">
    <property type="entry name" value="GAF"/>
</dbReference>
<dbReference type="SMART" id="SM00388">
    <property type="entry name" value="HisKA"/>
    <property type="match status" value="1"/>
</dbReference>
<dbReference type="Proteomes" id="UP000053244">
    <property type="component" value="Unassembled WGS sequence"/>
</dbReference>
<dbReference type="InterPro" id="IPR003594">
    <property type="entry name" value="HATPase_dom"/>
</dbReference>
<dbReference type="PRINTS" id="PR00344">
    <property type="entry name" value="BCTRLSENSOR"/>
</dbReference>
<dbReference type="InterPro" id="IPR036890">
    <property type="entry name" value="HATPase_C_sf"/>
</dbReference>
<dbReference type="GO" id="GO:0006355">
    <property type="term" value="P:regulation of DNA-templated transcription"/>
    <property type="evidence" value="ECO:0007669"/>
    <property type="project" value="InterPro"/>
</dbReference>
<comment type="caution">
    <text evidence="11">The sequence shown here is derived from an EMBL/GenBank/DDBJ whole genome shotgun (WGS) entry which is preliminary data.</text>
</comment>
<dbReference type="SUPFAM" id="SSF55785">
    <property type="entry name" value="PYP-like sensor domain (PAS domain)"/>
    <property type="match status" value="3"/>
</dbReference>
<gene>
    <name evidence="11" type="ORF">ADL15_45055</name>
</gene>
<dbReference type="PROSITE" id="PS50112">
    <property type="entry name" value="PAS"/>
    <property type="match status" value="3"/>
</dbReference>
<dbReference type="InterPro" id="IPR000700">
    <property type="entry name" value="PAS-assoc_C"/>
</dbReference>
<evidence type="ECO:0000313" key="11">
    <source>
        <dbReference type="EMBL" id="KUL23779.1"/>
    </source>
</evidence>
<dbReference type="InterPro" id="IPR013656">
    <property type="entry name" value="PAS_4"/>
</dbReference>
<dbReference type="SUPFAM" id="SSF55781">
    <property type="entry name" value="GAF domain-like"/>
    <property type="match status" value="1"/>
</dbReference>
<feature type="domain" description="PAS" evidence="9">
    <location>
        <begin position="174"/>
        <end position="245"/>
    </location>
</feature>
<evidence type="ECO:0000259" key="9">
    <source>
        <dbReference type="PROSITE" id="PS50112"/>
    </source>
</evidence>
<dbReference type="SUPFAM" id="SSF47384">
    <property type="entry name" value="Homodimeric domain of signal transducing histidine kinase"/>
    <property type="match status" value="1"/>
</dbReference>
<dbReference type="InterPro" id="IPR000014">
    <property type="entry name" value="PAS"/>
</dbReference>
<dbReference type="GO" id="GO:0000155">
    <property type="term" value="F:phosphorelay sensor kinase activity"/>
    <property type="evidence" value="ECO:0007669"/>
    <property type="project" value="InterPro"/>
</dbReference>
<dbReference type="InterPro" id="IPR036097">
    <property type="entry name" value="HisK_dim/P_sf"/>
</dbReference>
<feature type="domain" description="PAC" evidence="10">
    <location>
        <begin position="252"/>
        <end position="303"/>
    </location>
</feature>
<accession>A0A101JBL1</accession>
<dbReference type="Pfam" id="PF00512">
    <property type="entry name" value="HisKA"/>
    <property type="match status" value="1"/>
</dbReference>
<dbReference type="OrthoDB" id="3272969at2"/>
<dbReference type="Pfam" id="PF02518">
    <property type="entry name" value="HATPase_c"/>
    <property type="match status" value="1"/>
</dbReference>
<evidence type="ECO:0000256" key="5">
    <source>
        <dbReference type="ARBA" id="ARBA00022679"/>
    </source>
</evidence>
<evidence type="ECO:0000256" key="6">
    <source>
        <dbReference type="ARBA" id="ARBA00022777"/>
    </source>
</evidence>
<sequence>MAVLQQGRVDSPGRVAAVRATGLLDAGEAPGLRRLTRLAARLLGAPTALVSLVLDDRQVFASQIGLPQPWADLGQTPLSHSFCQHVVNGDQPLVVSDAREHPLVRDNLAITEIGVIAYAGMPIRVGGETLGAFCAIDVEPRAWTAEHLAILEDLAAAVSSEIELVQSAQHAEENSALVRRILEVSQDAYVSIDADGLVREWNPAAERLFGWSRDEAAGMDLSTLIVPEEHREAHHRGLDRVRSTGKSVLAGQRLELPAVDRDGRVFPVEFTLQATNIGGGRPVFHAFLHDISARRTAEEQLRRQAELIDAAPASVIVRDPDGTIRFWNQGAEQMYGWPADAVLGRNIHRLLATVFPKPLSEVEQALATTGSWHGELVHRRADGKTVVALSRLVSRPAAGGTGQEIIETNTDITERRRAEQAREESERRFRVQFHQSTIGQVIVGLDGNILHVNDAYARMVGRSATELTGSGVVLLTHPDDRDADTEALAGLFADDGDSYERTKRLLHADGHLVDVQTGVRLIRDGGGRPLHLIGVVQDITEQTRARRERDVTQAVLAERNEQLQRANQLKLDLMGMLSHDIGTPLTAILGYGEVLSEADLPAPLTALTTRIMNGAHRIDELRHNVLAMCKLDAGELTTVRQPVLLGAALQDAVDAADMAVPVDCPPGVTVLANPAHLRQILVNFLTNARKYGGGATGLSAVVVGGEAEVSVTDEGAGVPAELRPHLFERYTRAEDSLAEGHGLGLHIVSSLAQANGGRVGYRPGVPSGSVFTLRLEIAPAG</sequence>
<feature type="domain" description="Histidine kinase" evidence="8">
    <location>
        <begin position="576"/>
        <end position="779"/>
    </location>
</feature>
<dbReference type="InterPro" id="IPR035965">
    <property type="entry name" value="PAS-like_dom_sf"/>
</dbReference>
<name>A0A101JBL1_9ACTN</name>
<dbReference type="InterPro" id="IPR004358">
    <property type="entry name" value="Sig_transdc_His_kin-like_C"/>
</dbReference>
<evidence type="ECO:0000256" key="2">
    <source>
        <dbReference type="ARBA" id="ARBA00004236"/>
    </source>
</evidence>
<evidence type="ECO:0000256" key="1">
    <source>
        <dbReference type="ARBA" id="ARBA00000085"/>
    </source>
</evidence>
<dbReference type="RefSeq" id="WP_067705821.1">
    <property type="nucleotide sequence ID" value="NZ_LLZH01000328.1"/>
</dbReference>
<dbReference type="InterPro" id="IPR029016">
    <property type="entry name" value="GAF-like_dom_sf"/>
</dbReference>
<dbReference type="SMART" id="SM00091">
    <property type="entry name" value="PAS"/>
    <property type="match status" value="3"/>
</dbReference>
<dbReference type="InterPro" id="IPR013655">
    <property type="entry name" value="PAS_fold_3"/>
</dbReference>
<dbReference type="SMART" id="SM00086">
    <property type="entry name" value="PAC"/>
    <property type="match status" value="3"/>
</dbReference>
<evidence type="ECO:0000256" key="4">
    <source>
        <dbReference type="ARBA" id="ARBA00022553"/>
    </source>
</evidence>
<keyword evidence="4" id="KW-0597">Phosphoprotein</keyword>
<dbReference type="PROSITE" id="PS50109">
    <property type="entry name" value="HIS_KIN"/>
    <property type="match status" value="1"/>
</dbReference>
<evidence type="ECO:0000256" key="3">
    <source>
        <dbReference type="ARBA" id="ARBA00012438"/>
    </source>
</evidence>
<evidence type="ECO:0000256" key="7">
    <source>
        <dbReference type="ARBA" id="ARBA00023012"/>
    </source>
</evidence>
<feature type="domain" description="PAS" evidence="9">
    <location>
        <begin position="425"/>
        <end position="495"/>
    </location>
</feature>
<dbReference type="SMART" id="SM00065">
    <property type="entry name" value="GAF"/>
    <property type="match status" value="1"/>
</dbReference>
<feature type="domain" description="PAS" evidence="9">
    <location>
        <begin position="300"/>
        <end position="366"/>
    </location>
</feature>
<dbReference type="InterPro" id="IPR003661">
    <property type="entry name" value="HisK_dim/P_dom"/>
</dbReference>
<proteinExistence type="predicted"/>
<reference evidence="11 12" key="1">
    <citation type="submission" date="2015-10" db="EMBL/GenBank/DDBJ databases">
        <authorList>
            <person name="Gilbert D.G."/>
        </authorList>
    </citation>
    <scope>NUCLEOTIDE SEQUENCE [LARGE SCALE GENOMIC DNA]</scope>
    <source>
        <strain evidence="11 12">NRRL B-16712</strain>
    </source>
</reference>
<dbReference type="PANTHER" id="PTHR43047">
    <property type="entry name" value="TWO-COMPONENT HISTIDINE PROTEIN KINASE"/>
    <property type="match status" value="1"/>
</dbReference>
<dbReference type="PROSITE" id="PS50113">
    <property type="entry name" value="PAC"/>
    <property type="match status" value="3"/>
</dbReference>
<dbReference type="Pfam" id="PF08447">
    <property type="entry name" value="PAS_3"/>
    <property type="match status" value="1"/>
</dbReference>
<comment type="catalytic activity">
    <reaction evidence="1">
        <text>ATP + protein L-histidine = ADP + protein N-phospho-L-histidine.</text>
        <dbReference type="EC" id="2.7.13.3"/>
    </reaction>
</comment>
<dbReference type="AlphaFoldDB" id="A0A101JBL1"/>
<protein>
    <recommendedName>
        <fullName evidence="3">histidine kinase</fullName>
        <ecNumber evidence="3">2.7.13.3</ecNumber>
    </recommendedName>
</protein>